<evidence type="ECO:0000313" key="3">
    <source>
        <dbReference type="EMBL" id="GAA0607066.1"/>
    </source>
</evidence>
<dbReference type="Proteomes" id="UP001500957">
    <property type="component" value="Unassembled WGS sequence"/>
</dbReference>
<evidence type="ECO:0000256" key="1">
    <source>
        <dbReference type="SAM" id="Phobius"/>
    </source>
</evidence>
<comment type="caution">
    <text evidence="3">The sequence shown here is derived from an EMBL/GenBank/DDBJ whole genome shotgun (WGS) entry which is preliminary data.</text>
</comment>
<sequence>MVTSLRSRVAAANTWVADRPPPGPFRAGFWRSPIRGPWLTSVLGAVLLVGLPVMFATGLLSYLAYNPWLPGNDGRHASGVLTFVPFHWPASPAWGYRVTQGLHVTLGVVLVPVILAKLWSVIPKLFVWPPVASPAQALERLSLFLLVGGAMLTFATGLLNIQYWYRFPGSFYVLHFYAAWVFVVSAAAHVALKIPTMRAALRERRVRDELRTPLAGTTPEPYTPNGLVSARPAAPTISRRGALGLVGAGSLTAFVMVAPQTVGGPVSRLGLLSPRGGYDPGGGPNDFGVNTTAGEARITPALVGGLWRLEIAGGPSPIVLSRADLAAMEQHEATLAIACVEGWSSGNQRWRGVRLRDLATLSGVADPASVHVESLQDGGAFGRGRLAGNQIAAGDSLLALQVNDADLSLDHGFPARIIVPNNPGVRNTKWVKRLTFET</sequence>
<dbReference type="InterPro" id="IPR000572">
    <property type="entry name" value="OxRdtase_Mopterin-bd_dom"/>
</dbReference>
<feature type="transmembrane region" description="Helical" evidence="1">
    <location>
        <begin position="101"/>
        <end position="122"/>
    </location>
</feature>
<reference evidence="3 4" key="1">
    <citation type="journal article" date="2019" name="Int. J. Syst. Evol. Microbiol.">
        <title>The Global Catalogue of Microorganisms (GCM) 10K type strain sequencing project: providing services to taxonomists for standard genome sequencing and annotation.</title>
        <authorList>
            <consortium name="The Broad Institute Genomics Platform"/>
            <consortium name="The Broad Institute Genome Sequencing Center for Infectious Disease"/>
            <person name="Wu L."/>
            <person name="Ma J."/>
        </authorList>
    </citation>
    <scope>NUCLEOTIDE SEQUENCE [LARGE SCALE GENOMIC DNA]</scope>
    <source>
        <strain evidence="3 4">JCM 10671</strain>
    </source>
</reference>
<accession>A0ABN1G9Y8</accession>
<name>A0ABN1G9Y8_9ACTN</name>
<dbReference type="PANTHER" id="PTHR43032:SF2">
    <property type="entry name" value="BLL0505 PROTEIN"/>
    <property type="match status" value="1"/>
</dbReference>
<dbReference type="SUPFAM" id="SSF56524">
    <property type="entry name" value="Oxidoreductase molybdopterin-binding domain"/>
    <property type="match status" value="1"/>
</dbReference>
<gene>
    <name evidence="3" type="ORF">GCM10009547_06240</name>
</gene>
<dbReference type="EMBL" id="BAAAHE010000007">
    <property type="protein sequence ID" value="GAA0607066.1"/>
    <property type="molecule type" value="Genomic_DNA"/>
</dbReference>
<dbReference type="PANTHER" id="PTHR43032">
    <property type="entry name" value="PROTEIN-METHIONINE-SULFOXIDE REDUCTASE"/>
    <property type="match status" value="1"/>
</dbReference>
<evidence type="ECO:0000259" key="2">
    <source>
        <dbReference type="Pfam" id="PF00174"/>
    </source>
</evidence>
<dbReference type="PRINTS" id="PR00407">
    <property type="entry name" value="EUMOPTERIN"/>
</dbReference>
<dbReference type="Pfam" id="PF00174">
    <property type="entry name" value="Oxidored_molyb"/>
    <property type="match status" value="1"/>
</dbReference>
<dbReference type="InterPro" id="IPR008335">
    <property type="entry name" value="Mopterin_OxRdtase_euk"/>
</dbReference>
<dbReference type="CDD" id="cd00321">
    <property type="entry name" value="SO_family_Moco"/>
    <property type="match status" value="1"/>
</dbReference>
<protein>
    <submittedName>
        <fullName evidence="3">Molybdopterin-dependent oxidoreductase</fullName>
    </submittedName>
</protein>
<feature type="domain" description="Oxidoreductase molybdopterin-binding" evidence="2">
    <location>
        <begin position="307"/>
        <end position="437"/>
    </location>
</feature>
<evidence type="ECO:0000313" key="4">
    <source>
        <dbReference type="Proteomes" id="UP001500957"/>
    </source>
</evidence>
<keyword evidence="4" id="KW-1185">Reference proteome</keyword>
<feature type="transmembrane region" description="Helical" evidence="1">
    <location>
        <begin position="171"/>
        <end position="192"/>
    </location>
</feature>
<feature type="transmembrane region" description="Helical" evidence="1">
    <location>
        <begin position="38"/>
        <end position="65"/>
    </location>
</feature>
<keyword evidence="1" id="KW-1133">Transmembrane helix</keyword>
<proteinExistence type="predicted"/>
<dbReference type="RefSeq" id="WP_425566052.1">
    <property type="nucleotide sequence ID" value="NZ_BAAAHE010000007.1"/>
</dbReference>
<keyword evidence="1" id="KW-0472">Membrane</keyword>
<dbReference type="Gene3D" id="3.90.420.10">
    <property type="entry name" value="Oxidoreductase, molybdopterin-binding domain"/>
    <property type="match status" value="1"/>
</dbReference>
<organism evidence="3 4">
    <name type="scientific">Sporichthya brevicatena</name>
    <dbReference type="NCBI Taxonomy" id="171442"/>
    <lineage>
        <taxon>Bacteria</taxon>
        <taxon>Bacillati</taxon>
        <taxon>Actinomycetota</taxon>
        <taxon>Actinomycetes</taxon>
        <taxon>Sporichthyales</taxon>
        <taxon>Sporichthyaceae</taxon>
        <taxon>Sporichthya</taxon>
    </lineage>
</organism>
<feature type="transmembrane region" description="Helical" evidence="1">
    <location>
        <begin position="143"/>
        <end position="165"/>
    </location>
</feature>
<keyword evidence="1" id="KW-0812">Transmembrane</keyword>
<dbReference type="InterPro" id="IPR036374">
    <property type="entry name" value="OxRdtase_Mopterin-bd_sf"/>
</dbReference>